<feature type="domain" description="Carrier" evidence="6">
    <location>
        <begin position="975"/>
        <end position="1049"/>
    </location>
</feature>
<dbReference type="InterPro" id="IPR001242">
    <property type="entry name" value="Condensation_dom"/>
</dbReference>
<dbReference type="FunFam" id="1.10.1200.10:FF:000005">
    <property type="entry name" value="Nonribosomal peptide synthetase 1"/>
    <property type="match status" value="1"/>
</dbReference>
<dbReference type="InterPro" id="IPR023213">
    <property type="entry name" value="CAT-like_dom_sf"/>
</dbReference>
<dbReference type="Pfam" id="PF00668">
    <property type="entry name" value="Condensation"/>
    <property type="match status" value="2"/>
</dbReference>
<evidence type="ECO:0000256" key="2">
    <source>
        <dbReference type="ARBA" id="ARBA00022450"/>
    </source>
</evidence>
<dbReference type="SUPFAM" id="SSF52777">
    <property type="entry name" value="CoA-dependent acyltransferases"/>
    <property type="match status" value="4"/>
</dbReference>
<dbReference type="NCBIfam" id="TIGR01733">
    <property type="entry name" value="AA-adenyl-dom"/>
    <property type="match status" value="1"/>
</dbReference>
<comment type="caution">
    <text evidence="7">The sequence shown here is derived from an EMBL/GenBank/DDBJ whole genome shotgun (WGS) entry which is preliminary data.</text>
</comment>
<name>A0A3B0BFX4_9ACTN</name>
<dbReference type="InterPro" id="IPR010060">
    <property type="entry name" value="NRPS_synth"/>
</dbReference>
<keyword evidence="3" id="KW-0597">Phosphoprotein</keyword>
<dbReference type="Pfam" id="PF00501">
    <property type="entry name" value="AMP-binding"/>
    <property type="match status" value="1"/>
</dbReference>
<dbReference type="GO" id="GO:0044550">
    <property type="term" value="P:secondary metabolite biosynthetic process"/>
    <property type="evidence" value="ECO:0007669"/>
    <property type="project" value="TreeGrafter"/>
</dbReference>
<dbReference type="Gene3D" id="2.30.38.10">
    <property type="entry name" value="Luciferase, Domain 3"/>
    <property type="match status" value="1"/>
</dbReference>
<comment type="cofactor">
    <cofactor evidence="1">
        <name>pantetheine 4'-phosphate</name>
        <dbReference type="ChEBI" id="CHEBI:47942"/>
    </cofactor>
</comment>
<dbReference type="GO" id="GO:0031177">
    <property type="term" value="F:phosphopantetheine binding"/>
    <property type="evidence" value="ECO:0007669"/>
    <property type="project" value="InterPro"/>
</dbReference>
<keyword evidence="5" id="KW-0045">Antibiotic biosynthesis</keyword>
<keyword evidence="4" id="KW-0677">Repeat</keyword>
<dbReference type="InterPro" id="IPR020845">
    <property type="entry name" value="AMP-binding_CS"/>
</dbReference>
<protein>
    <submittedName>
        <fullName evidence="7">Amino acid adenylation domain-containing protein</fullName>
    </submittedName>
</protein>
<dbReference type="Pfam" id="PF00550">
    <property type="entry name" value="PP-binding"/>
    <property type="match status" value="1"/>
</dbReference>
<dbReference type="OrthoDB" id="2472181at2"/>
<dbReference type="Gene3D" id="3.30.559.30">
    <property type="entry name" value="Nonribosomal peptide synthetase, condensation domain"/>
    <property type="match status" value="2"/>
</dbReference>
<evidence type="ECO:0000256" key="1">
    <source>
        <dbReference type="ARBA" id="ARBA00001957"/>
    </source>
</evidence>
<evidence type="ECO:0000313" key="8">
    <source>
        <dbReference type="Proteomes" id="UP000270343"/>
    </source>
</evidence>
<dbReference type="SUPFAM" id="SSF56801">
    <property type="entry name" value="Acetyl-CoA synthetase-like"/>
    <property type="match status" value="1"/>
</dbReference>
<dbReference type="InterPro" id="IPR045851">
    <property type="entry name" value="AMP-bd_C_sf"/>
</dbReference>
<accession>A0A3B0BFX4</accession>
<evidence type="ECO:0000256" key="5">
    <source>
        <dbReference type="ARBA" id="ARBA00023194"/>
    </source>
</evidence>
<dbReference type="SMART" id="SM00823">
    <property type="entry name" value="PKS_PP"/>
    <property type="match status" value="1"/>
</dbReference>
<dbReference type="InterPro" id="IPR006162">
    <property type="entry name" value="Ppantetheine_attach_site"/>
</dbReference>
<dbReference type="GO" id="GO:0043041">
    <property type="term" value="P:amino acid activation for nonribosomal peptide biosynthetic process"/>
    <property type="evidence" value="ECO:0007669"/>
    <property type="project" value="TreeGrafter"/>
</dbReference>
<dbReference type="CDD" id="cd05930">
    <property type="entry name" value="A_NRPS"/>
    <property type="match status" value="1"/>
</dbReference>
<reference evidence="7 8" key="1">
    <citation type="journal article" date="2015" name="Antonie Van Leeuwenhoek">
        <title>Streptomyces klenkii sp. nov., isolated from deep marine sediment.</title>
        <authorList>
            <person name="Veyisoglu A."/>
            <person name="Sahin N."/>
        </authorList>
    </citation>
    <scope>NUCLEOTIDE SEQUENCE [LARGE SCALE GENOMIC DNA]</scope>
    <source>
        <strain evidence="7 8">KCTC 29202</strain>
    </source>
</reference>
<dbReference type="Gene3D" id="3.30.300.30">
    <property type="match status" value="1"/>
</dbReference>
<dbReference type="Gene3D" id="1.10.1200.10">
    <property type="entry name" value="ACP-like"/>
    <property type="match status" value="1"/>
</dbReference>
<keyword evidence="2" id="KW-0596">Phosphopantetheine</keyword>
<dbReference type="GO" id="GO:0005737">
    <property type="term" value="C:cytoplasm"/>
    <property type="evidence" value="ECO:0007669"/>
    <property type="project" value="TreeGrafter"/>
</dbReference>
<dbReference type="InterPro" id="IPR010071">
    <property type="entry name" value="AA_adenyl_dom"/>
</dbReference>
<dbReference type="Proteomes" id="UP000270343">
    <property type="component" value="Unassembled WGS sequence"/>
</dbReference>
<dbReference type="Gene3D" id="3.40.50.980">
    <property type="match status" value="2"/>
</dbReference>
<dbReference type="PROSITE" id="PS00012">
    <property type="entry name" value="PHOSPHOPANTETHEINE"/>
    <property type="match status" value="1"/>
</dbReference>
<keyword evidence="8" id="KW-1185">Reference proteome</keyword>
<dbReference type="EMBL" id="RBAM01000006">
    <property type="protein sequence ID" value="RKN71612.1"/>
    <property type="molecule type" value="Genomic_DNA"/>
</dbReference>
<dbReference type="Gene3D" id="3.30.559.10">
    <property type="entry name" value="Chloramphenicol acetyltransferase-like domain"/>
    <property type="match status" value="2"/>
</dbReference>
<dbReference type="PROSITE" id="PS00455">
    <property type="entry name" value="AMP_BINDING"/>
    <property type="match status" value="1"/>
</dbReference>
<evidence type="ECO:0000313" key="7">
    <source>
        <dbReference type="EMBL" id="RKN71612.1"/>
    </source>
</evidence>
<dbReference type="InterPro" id="IPR000873">
    <property type="entry name" value="AMP-dep_synth/lig_dom"/>
</dbReference>
<dbReference type="GO" id="GO:0003824">
    <property type="term" value="F:catalytic activity"/>
    <property type="evidence" value="ECO:0007669"/>
    <property type="project" value="InterPro"/>
</dbReference>
<dbReference type="SUPFAM" id="SSF47336">
    <property type="entry name" value="ACP-like"/>
    <property type="match status" value="1"/>
</dbReference>
<evidence type="ECO:0000256" key="4">
    <source>
        <dbReference type="ARBA" id="ARBA00022737"/>
    </source>
</evidence>
<dbReference type="PANTHER" id="PTHR45527">
    <property type="entry name" value="NONRIBOSOMAL PEPTIDE SYNTHETASE"/>
    <property type="match status" value="1"/>
</dbReference>
<dbReference type="InterPro" id="IPR009081">
    <property type="entry name" value="PP-bd_ACP"/>
</dbReference>
<dbReference type="InterPro" id="IPR036736">
    <property type="entry name" value="ACP-like_sf"/>
</dbReference>
<dbReference type="PANTHER" id="PTHR45527:SF1">
    <property type="entry name" value="FATTY ACID SYNTHASE"/>
    <property type="match status" value="1"/>
</dbReference>
<dbReference type="InterPro" id="IPR020806">
    <property type="entry name" value="PKS_PP-bd"/>
</dbReference>
<dbReference type="RefSeq" id="WP_120756224.1">
    <property type="nucleotide sequence ID" value="NZ_RBAM01000006.1"/>
</dbReference>
<evidence type="ECO:0000256" key="3">
    <source>
        <dbReference type="ARBA" id="ARBA00022553"/>
    </source>
</evidence>
<sequence length="1559" mass="166373">MPQHSATGLPMSTAQSDMWFAQQMDPGNWTYCVAQYIEIRGPVDIPTLRAAVRRTVADIESLRVRAGGDAADPRLVIEPLADWDFPVLDVSSADDPRAEAEARMRDELRRPVELTHAPLFRTILFAAGPGLYFWYHRCHHLALDGYGAALFAARSAENYTALAAGSAHPANTFAPLTDAVAAETAYLESSQYSKDRDFWRQRCAGLPGIASLAERPPADPGDGIVRSTGSLGPDLAGRLRTVARTARTTWSAAVIAGAAGFLHRMTGEQDLVLGLAVTGRATPALRRLPCTQSDVLPLRLRVRPGLGFGDLIEQTSREVREVLRHQRYRSAWLRRELEEAGVTGRWAGLEVNVMPFELDLAFGEHPAVVHNLLNGPVEDLAFAVYGATAARSMRVDADAVENRYSAEALHGHRARFVRFLAEAAADPQRPLGRTGLTSPEERRRVLSGWNDTARDNGVQCVVEQVRRQAAATPGAVAVTDGRTTLTYAALAGRASALSRRLTGAGAGRGSLVAILADRGADAVTGVLGVLGSGAAFLPLDPAVPRRAAAALAGSRATLLLTDRAHLTQAGELAVELAASGAEPPAVVACDDTADPPHDLAPAMGNPEDLGYVLFTSGSTGRPKGAMVHRRGMVNHLLAKAEDLNLTEADSVVQNAPLTFDISIWQMLTPLLTGGRVRVVDDECAADPERLFGLAADERITILEVVPSLLRAALDTWEAGPSAVPRPDGLRRLVVTGEDLPPELCSRWFALFPHIPLVNAYGPTECSDDVTHAIITVPPPEGEPTVSIGHPVRNTRLYVLDAGLQPVPPGTAGELYVGGTGVGRGYVHDPVRTAVAFVPDPFAGLPGARLYRTGDRARHRPDGSLEFLGRTDHQVKIRGQRIELGEVESALRALPGVRAATVSVVDGPGGTPALVGYVTGPADPAGLRAALAAELPEAMVPAVLTALDTLPLTPNGKIDRKALPAPDFGATAGGRPARNPRERLLCGLFQQVLGIPSVGIDDSFFDLGGNSISSVQLVNRARREGLVLTPRDVFRHRTVAELAAVARTGSTGVQEHPDAGIGPVPLPPVVHALREAGGPVDGFHQAVRLEVPATLTEVSLTAALQTVLDHHDALRLKLEREPEWQLRVQARGAVRAGRCLEVVRSEHPEDDAAARAAAARRRLSPGEGIMLQAVWLDAGRTRPGRLLLVVHHLAIDGLSWQILLSDLAAAWRAESDPGGRTATGPEPVGTSYRTWAGLLHQAAHDPVRTAELPLWQEILRPTEPPLGTAPLDPERHTAGTLRTLTVELTPEQTVPLLDSVPSAFRAVTEDILLTALGIALTDRHRTRGARPPRTGPSGVLVEVEGHGREAVGGETDLSRTVGWLTSQYPARIDPGTTDWDELWAAGHAAGQAIKNVKEQLRSLPDNGVGYGLLRHLNPETAETLSTFPPPTISFNHLGRIAEPPALTAAGWSLAGTGELVEGLDPDAPVRHVLSINALTRDTPGGPRLTAVWSWPSELLPEADVRRIAGTWERALDVLTAHAALPDAGGRTASDFGLAGLRQDEIDEFEAEFAAEWENQA</sequence>
<dbReference type="FunFam" id="2.30.38.10:FF:000001">
    <property type="entry name" value="Non-ribosomal peptide synthetase PvdI"/>
    <property type="match status" value="1"/>
</dbReference>
<proteinExistence type="predicted"/>
<dbReference type="NCBIfam" id="TIGR01720">
    <property type="entry name" value="NRPS-para261"/>
    <property type="match status" value="1"/>
</dbReference>
<gene>
    <name evidence="7" type="ORF">D7231_16550</name>
</gene>
<dbReference type="Pfam" id="PF13193">
    <property type="entry name" value="AMP-binding_C"/>
    <property type="match status" value="1"/>
</dbReference>
<dbReference type="GO" id="GO:0017000">
    <property type="term" value="P:antibiotic biosynthetic process"/>
    <property type="evidence" value="ECO:0007669"/>
    <property type="project" value="UniProtKB-KW"/>
</dbReference>
<evidence type="ECO:0000259" key="6">
    <source>
        <dbReference type="PROSITE" id="PS50075"/>
    </source>
</evidence>
<dbReference type="PROSITE" id="PS50075">
    <property type="entry name" value="CARRIER"/>
    <property type="match status" value="1"/>
</dbReference>
<organism evidence="7 8">
    <name type="scientific">Streptomyces klenkii</name>
    <dbReference type="NCBI Taxonomy" id="1420899"/>
    <lineage>
        <taxon>Bacteria</taxon>
        <taxon>Bacillati</taxon>
        <taxon>Actinomycetota</taxon>
        <taxon>Actinomycetes</taxon>
        <taxon>Kitasatosporales</taxon>
        <taxon>Streptomycetaceae</taxon>
        <taxon>Streptomyces</taxon>
    </lineage>
</organism>
<dbReference type="GO" id="GO:0008610">
    <property type="term" value="P:lipid biosynthetic process"/>
    <property type="evidence" value="ECO:0007669"/>
    <property type="project" value="UniProtKB-ARBA"/>
</dbReference>
<dbReference type="InterPro" id="IPR025110">
    <property type="entry name" value="AMP-bd_C"/>
</dbReference>